<dbReference type="KEGG" id="aplc:110977540"/>
<dbReference type="RefSeq" id="XP_022087471.1">
    <property type="nucleotide sequence ID" value="XM_022231779.1"/>
</dbReference>
<protein>
    <submittedName>
        <fullName evidence="3">Uncharacterized protein LOC110977540</fullName>
    </submittedName>
</protein>
<evidence type="ECO:0000313" key="2">
    <source>
        <dbReference type="Proteomes" id="UP000694845"/>
    </source>
</evidence>
<dbReference type="AlphaFoldDB" id="A0A8B7Y6Q7"/>
<dbReference type="Proteomes" id="UP000694845">
    <property type="component" value="Unplaced"/>
</dbReference>
<reference evidence="3" key="1">
    <citation type="submission" date="2025-08" db="UniProtKB">
        <authorList>
            <consortium name="RefSeq"/>
        </authorList>
    </citation>
    <scope>IDENTIFICATION</scope>
</reference>
<dbReference type="GeneID" id="110977540"/>
<keyword evidence="2" id="KW-1185">Reference proteome</keyword>
<keyword evidence="1" id="KW-0732">Signal</keyword>
<feature type="signal peptide" evidence="1">
    <location>
        <begin position="1"/>
        <end position="20"/>
    </location>
</feature>
<name>A0A8B7Y6Q7_ACAPL</name>
<sequence>MAKVYACVILLLGLVAAVHSIPKKCCFPVMQSWMTDIVAGIVFKNNQIFTETATYGRDTLNGLQGSSKFFTDVRTGVVSTVRKVQKYEPGVNGTFKTWMIYDEKTCTIQLKPSAIQNCVPGKKACFTPFLSR</sequence>
<feature type="chain" id="PRO_5034027556" evidence="1">
    <location>
        <begin position="21"/>
        <end position="132"/>
    </location>
</feature>
<gene>
    <name evidence="3" type="primary">LOC110977540</name>
</gene>
<evidence type="ECO:0000313" key="3">
    <source>
        <dbReference type="RefSeq" id="XP_022087471.1"/>
    </source>
</evidence>
<organism evidence="2 3">
    <name type="scientific">Acanthaster planci</name>
    <name type="common">Crown-of-thorns starfish</name>
    <dbReference type="NCBI Taxonomy" id="133434"/>
    <lineage>
        <taxon>Eukaryota</taxon>
        <taxon>Metazoa</taxon>
        <taxon>Echinodermata</taxon>
        <taxon>Eleutherozoa</taxon>
        <taxon>Asterozoa</taxon>
        <taxon>Asteroidea</taxon>
        <taxon>Valvatacea</taxon>
        <taxon>Valvatida</taxon>
        <taxon>Acanthasteridae</taxon>
        <taxon>Acanthaster</taxon>
    </lineage>
</organism>
<accession>A0A8B7Y6Q7</accession>
<proteinExistence type="predicted"/>
<evidence type="ECO:0000256" key="1">
    <source>
        <dbReference type="SAM" id="SignalP"/>
    </source>
</evidence>